<keyword evidence="10" id="KW-0998">Cell outer membrane</keyword>
<keyword evidence="6 11" id="KW-0732">Signal</keyword>
<accession>A0ABU8WSD1</accession>
<dbReference type="CDD" id="cd00342">
    <property type="entry name" value="gram_neg_porins"/>
    <property type="match status" value="1"/>
</dbReference>
<evidence type="ECO:0000256" key="1">
    <source>
        <dbReference type="ARBA" id="ARBA00004571"/>
    </source>
</evidence>
<comment type="subcellular location">
    <subcellularLocation>
        <location evidence="1">Cell outer membrane</location>
        <topology evidence="1">Multi-pass membrane protein</topology>
    </subcellularLocation>
</comment>
<keyword evidence="9" id="KW-0472">Membrane</keyword>
<keyword evidence="3" id="KW-0813">Transport</keyword>
<evidence type="ECO:0000256" key="3">
    <source>
        <dbReference type="ARBA" id="ARBA00022448"/>
    </source>
</evidence>
<evidence type="ECO:0000259" key="12">
    <source>
        <dbReference type="Pfam" id="PF13609"/>
    </source>
</evidence>
<dbReference type="InterPro" id="IPR033900">
    <property type="entry name" value="Gram_neg_porin_domain"/>
</dbReference>
<evidence type="ECO:0000256" key="2">
    <source>
        <dbReference type="ARBA" id="ARBA00011233"/>
    </source>
</evidence>
<evidence type="ECO:0000256" key="8">
    <source>
        <dbReference type="ARBA" id="ARBA00023114"/>
    </source>
</evidence>
<keyword evidence="14" id="KW-1185">Reference proteome</keyword>
<feature type="signal peptide" evidence="11">
    <location>
        <begin position="1"/>
        <end position="20"/>
    </location>
</feature>
<protein>
    <submittedName>
        <fullName evidence="13">Porin</fullName>
    </submittedName>
</protein>
<sequence>MRKLGVLVLFNLVLAHQAVAQSSQVQGPVSGSSLTLFGIADIALAYGSGSIAHTTQLTSSGNMQSRLGFRGLQDLGGGLGAGFWLETGLQVDNGGGTAGNINNQPSGATNPDFMSFSRRATVSLMDFWGEIRMGRDFTATFRNRDQTDPFGTSGVGASLPFSMSIVGVTSTRASNMVGYFLPEGLGGVFGEVQVFMGENVSYKPGFQPNAQPNPQDGNGYAARVGWSGGPFGIAVSSGKTKYAQTATTGDVEAYSVGAFYDFGVVRLTAGYFVDEKRQFTTVKSKSYIAGAVIPVGPHQFKISYSSSGTDEFTDPRAKKLAVGYVYNLSKRTAAYTTFAYLRNSGDSAVALNNSITEPGRSSRGFDLGLRHSF</sequence>
<dbReference type="InterPro" id="IPR001702">
    <property type="entry name" value="Porin_Gram-ve"/>
</dbReference>
<keyword evidence="4" id="KW-1134">Transmembrane beta strand</keyword>
<dbReference type="InterPro" id="IPR050298">
    <property type="entry name" value="Gram-neg_bact_OMP"/>
</dbReference>
<evidence type="ECO:0000256" key="5">
    <source>
        <dbReference type="ARBA" id="ARBA00022692"/>
    </source>
</evidence>
<dbReference type="EMBL" id="JBBKZT010000015">
    <property type="protein sequence ID" value="MEJ8850446.1"/>
    <property type="molecule type" value="Genomic_DNA"/>
</dbReference>
<evidence type="ECO:0000313" key="14">
    <source>
        <dbReference type="Proteomes" id="UP001385892"/>
    </source>
</evidence>
<keyword evidence="7" id="KW-0406">Ion transport</keyword>
<evidence type="ECO:0000256" key="9">
    <source>
        <dbReference type="ARBA" id="ARBA00023136"/>
    </source>
</evidence>
<dbReference type="PRINTS" id="PR00184">
    <property type="entry name" value="NEISSPPORIN"/>
</dbReference>
<dbReference type="PANTHER" id="PTHR34501">
    <property type="entry name" value="PROTEIN YDDL-RELATED"/>
    <property type="match status" value="1"/>
</dbReference>
<proteinExistence type="predicted"/>
<keyword evidence="5" id="KW-0812">Transmembrane</keyword>
<dbReference type="Proteomes" id="UP001385892">
    <property type="component" value="Unassembled WGS sequence"/>
</dbReference>
<keyword evidence="8" id="KW-0626">Porin</keyword>
<feature type="domain" description="Porin" evidence="12">
    <location>
        <begin position="15"/>
        <end position="345"/>
    </location>
</feature>
<dbReference type="PRINTS" id="PR00182">
    <property type="entry name" value="ECOLNEIPORIN"/>
</dbReference>
<dbReference type="RefSeq" id="WP_340345792.1">
    <property type="nucleotide sequence ID" value="NZ_JBBKZT010000015.1"/>
</dbReference>
<dbReference type="Pfam" id="PF13609">
    <property type="entry name" value="Porin_4"/>
    <property type="match status" value="1"/>
</dbReference>
<name>A0ABU8WSD1_9BURK</name>
<organism evidence="13 14">
    <name type="scientific">Variovorax rhizosphaerae</name>
    <dbReference type="NCBI Taxonomy" id="1836200"/>
    <lineage>
        <taxon>Bacteria</taxon>
        <taxon>Pseudomonadati</taxon>
        <taxon>Pseudomonadota</taxon>
        <taxon>Betaproteobacteria</taxon>
        <taxon>Burkholderiales</taxon>
        <taxon>Comamonadaceae</taxon>
        <taxon>Variovorax</taxon>
    </lineage>
</organism>
<dbReference type="SUPFAM" id="SSF56935">
    <property type="entry name" value="Porins"/>
    <property type="match status" value="1"/>
</dbReference>
<dbReference type="PANTHER" id="PTHR34501:SF9">
    <property type="entry name" value="MAJOR OUTER MEMBRANE PROTEIN P.IA"/>
    <property type="match status" value="1"/>
</dbReference>
<dbReference type="InterPro" id="IPR002299">
    <property type="entry name" value="Porin_Neis"/>
</dbReference>
<evidence type="ECO:0000256" key="4">
    <source>
        <dbReference type="ARBA" id="ARBA00022452"/>
    </source>
</evidence>
<reference evidence="13 14" key="1">
    <citation type="submission" date="2024-03" db="EMBL/GenBank/DDBJ databases">
        <title>Novel species of the genus Variovorax.</title>
        <authorList>
            <person name="Liu Q."/>
            <person name="Xin Y.-H."/>
        </authorList>
    </citation>
    <scope>NUCLEOTIDE SEQUENCE [LARGE SCALE GENOMIC DNA]</scope>
    <source>
        <strain evidence="13 14">KACC 18900</strain>
    </source>
</reference>
<comment type="subunit">
    <text evidence="2">Homotrimer.</text>
</comment>
<gene>
    <name evidence="13" type="ORF">WKW82_27670</name>
</gene>
<dbReference type="InterPro" id="IPR023614">
    <property type="entry name" value="Porin_dom_sf"/>
</dbReference>
<feature type="chain" id="PRO_5045609644" evidence="11">
    <location>
        <begin position="21"/>
        <end position="373"/>
    </location>
</feature>
<evidence type="ECO:0000256" key="7">
    <source>
        <dbReference type="ARBA" id="ARBA00023065"/>
    </source>
</evidence>
<evidence type="ECO:0000256" key="6">
    <source>
        <dbReference type="ARBA" id="ARBA00022729"/>
    </source>
</evidence>
<evidence type="ECO:0000313" key="13">
    <source>
        <dbReference type="EMBL" id="MEJ8850446.1"/>
    </source>
</evidence>
<comment type="caution">
    <text evidence="13">The sequence shown here is derived from an EMBL/GenBank/DDBJ whole genome shotgun (WGS) entry which is preliminary data.</text>
</comment>
<evidence type="ECO:0000256" key="10">
    <source>
        <dbReference type="ARBA" id="ARBA00023237"/>
    </source>
</evidence>
<dbReference type="Gene3D" id="2.40.160.10">
    <property type="entry name" value="Porin"/>
    <property type="match status" value="1"/>
</dbReference>
<evidence type="ECO:0000256" key="11">
    <source>
        <dbReference type="SAM" id="SignalP"/>
    </source>
</evidence>